<dbReference type="Pfam" id="PF14870">
    <property type="entry name" value="PSII_BNR"/>
    <property type="match status" value="1"/>
</dbReference>
<dbReference type="InterPro" id="IPR015943">
    <property type="entry name" value="WD40/YVTN_repeat-like_dom_sf"/>
</dbReference>
<dbReference type="PANTHER" id="PTHR47199">
    <property type="entry name" value="PHOTOSYSTEM II STABILITY/ASSEMBLY FACTOR HCF136, CHLOROPLASTIC"/>
    <property type="match status" value="1"/>
</dbReference>
<dbReference type="GO" id="GO:0015979">
    <property type="term" value="P:photosynthesis"/>
    <property type="evidence" value="ECO:0007669"/>
    <property type="project" value="UniProtKB-KW"/>
</dbReference>
<keyword evidence="1" id="KW-0602">Photosynthesis</keyword>
<evidence type="ECO:0000256" key="3">
    <source>
        <dbReference type="SAM" id="SignalP"/>
    </source>
</evidence>
<protein>
    <recommendedName>
        <fullName evidence="4">Photosynthesis system II assembly factor Ycf48/Hcf136-like domain-containing protein</fullName>
    </recommendedName>
</protein>
<evidence type="ECO:0000259" key="4">
    <source>
        <dbReference type="Pfam" id="PF14870"/>
    </source>
</evidence>
<sequence>MINTFFRINLFWSVLVLFLFSSLLTPTVLAANSSYWIEQDFGTIQSIRGITKAGDVLVAVGNSGSIMTSQDQGESWVLNSNVSGTWWHDVMTETDGDLVAVGESGTYAESSDQGQHWSSLSLGVSAHLYDIDRSSSYGYIVGSSGMILYLANGKWFTASVEVTEPLYAAQDNGDGSAWIVGGGGRVLKAVNGGLSWVNLGRVGTENLQGVYFESSSIGWVIGENGTFKKTTDAGSSWSDVSVEGLVDQDLYDIQVSGDHIVVAGDSVVLLSEDGGVTWILEEFVEEDVTFYTAYYENDSQFWVAGSHDDVFSSVYLYSAEEETLDEEAFVDFLEELFGEEFFETEIGSLIKLSCEEAASVDDPCHAVYYYTNNERHAFPNERVFFTWFENFDEVLEVEKEFMSNIPLGSNVTYHPGTRMVKFQSFSTVYTVSIGGLLRPIASEEIAADLYGENWNQQIDDIPDAFYGNYVFGEPIESIEDYDVEEEFGSVEYLDDNF</sequence>
<organism evidence="5 6">
    <name type="scientific">Candidatus Uhrbacteria bacterium GW2011_GWF2_39_13</name>
    <dbReference type="NCBI Taxonomy" id="1618995"/>
    <lineage>
        <taxon>Bacteria</taxon>
        <taxon>Candidatus Uhriibacteriota</taxon>
    </lineage>
</organism>
<dbReference type="EMBL" id="LBWG01000001">
    <property type="protein sequence ID" value="KKR05107.1"/>
    <property type="molecule type" value="Genomic_DNA"/>
</dbReference>
<proteinExistence type="predicted"/>
<evidence type="ECO:0000256" key="2">
    <source>
        <dbReference type="ARBA" id="ARBA00023276"/>
    </source>
</evidence>
<gene>
    <name evidence="5" type="ORF">UT30_C0001G0066</name>
</gene>
<name>A0A0G0QU30_9BACT</name>
<dbReference type="InterPro" id="IPR028203">
    <property type="entry name" value="PSII_CF48-like_dom"/>
</dbReference>
<comment type="caution">
    <text evidence="5">The sequence shown here is derived from an EMBL/GenBank/DDBJ whole genome shotgun (WGS) entry which is preliminary data.</text>
</comment>
<feature type="signal peptide" evidence="3">
    <location>
        <begin position="1"/>
        <end position="30"/>
    </location>
</feature>
<feature type="chain" id="PRO_5002534108" description="Photosynthesis system II assembly factor Ycf48/Hcf136-like domain-containing protein" evidence="3">
    <location>
        <begin position="31"/>
        <end position="497"/>
    </location>
</feature>
<dbReference type="SUPFAM" id="SSF110296">
    <property type="entry name" value="Oligoxyloglucan reducing end-specific cellobiohydrolase"/>
    <property type="match status" value="2"/>
</dbReference>
<evidence type="ECO:0000313" key="5">
    <source>
        <dbReference type="EMBL" id="KKR05107.1"/>
    </source>
</evidence>
<dbReference type="GO" id="GO:0009523">
    <property type="term" value="C:photosystem II"/>
    <property type="evidence" value="ECO:0007669"/>
    <property type="project" value="UniProtKB-KW"/>
</dbReference>
<accession>A0A0G0QU30</accession>
<dbReference type="Proteomes" id="UP000033935">
    <property type="component" value="Unassembled WGS sequence"/>
</dbReference>
<keyword evidence="3" id="KW-0732">Signal</keyword>
<dbReference type="Gene3D" id="2.130.10.10">
    <property type="entry name" value="YVTN repeat-like/Quinoprotein amine dehydrogenase"/>
    <property type="match status" value="2"/>
</dbReference>
<dbReference type="AlphaFoldDB" id="A0A0G0QU30"/>
<evidence type="ECO:0000313" key="6">
    <source>
        <dbReference type="Proteomes" id="UP000033935"/>
    </source>
</evidence>
<reference evidence="5 6" key="1">
    <citation type="journal article" date="2015" name="Nature">
        <title>rRNA introns, odd ribosomes, and small enigmatic genomes across a large radiation of phyla.</title>
        <authorList>
            <person name="Brown C.T."/>
            <person name="Hug L.A."/>
            <person name="Thomas B.C."/>
            <person name="Sharon I."/>
            <person name="Castelle C.J."/>
            <person name="Singh A."/>
            <person name="Wilkins M.J."/>
            <person name="Williams K.H."/>
            <person name="Banfield J.F."/>
        </authorList>
    </citation>
    <scope>NUCLEOTIDE SEQUENCE [LARGE SCALE GENOMIC DNA]</scope>
</reference>
<keyword evidence="2" id="KW-0604">Photosystem II</keyword>
<dbReference type="PANTHER" id="PTHR47199:SF2">
    <property type="entry name" value="PHOTOSYSTEM II STABILITY_ASSEMBLY FACTOR HCF136, CHLOROPLASTIC"/>
    <property type="match status" value="1"/>
</dbReference>
<feature type="domain" description="Photosynthesis system II assembly factor Ycf48/Hcf136-like" evidence="4">
    <location>
        <begin position="205"/>
        <end position="278"/>
    </location>
</feature>
<evidence type="ECO:0000256" key="1">
    <source>
        <dbReference type="ARBA" id="ARBA00022531"/>
    </source>
</evidence>